<accession>G0NHV5</accession>
<evidence type="ECO:0000313" key="3">
    <source>
        <dbReference type="Proteomes" id="UP000008068"/>
    </source>
</evidence>
<keyword evidence="3" id="KW-1185">Reference proteome</keyword>
<dbReference type="PANTHER" id="PTHR21503">
    <property type="entry name" value="F-BOX-CONTAINING HYPOTHETICAL PROTEIN C.ELEGANS"/>
    <property type="match status" value="1"/>
</dbReference>
<proteinExistence type="predicted"/>
<dbReference type="PANTHER" id="PTHR21503:SF8">
    <property type="entry name" value="F-BOX ASSOCIATED DOMAIN-CONTAINING PROTEIN-RELATED"/>
    <property type="match status" value="1"/>
</dbReference>
<sequence>MQQFKLWKLPALARDKVIRQMVLAEVIYLSLVSKSFKRFLMAYKLHATLFLWSLRAGTRNFMNVLIEFNDDRHDDVEFIFGQYCEYNPKNTKPIKESGFSFNRRGNTSFVMNFDGSPARLLGMMEMSKFLLDILFVEKYAVERNTVLFNFVDFEHFILRTTQKFHSFRFSTRATYLTMDQLKYLLETIQTENLHLSIEIRNPHCGDPAEIPLRVSDSLVLYNCNWFSTDNLLESKAKKIDVRFVTSVLPDDVTRIMKSWMEGTKLKEMTNMCLHPVSRKVMEQLDMLNGVSRYNHPEASDKHRQMKRVKDGKIAVFDITLLRELRITVS</sequence>
<protein>
    <recommendedName>
        <fullName evidence="1">Sdz-33 F-box domain-containing protein</fullName>
    </recommendedName>
</protein>
<evidence type="ECO:0000259" key="1">
    <source>
        <dbReference type="Pfam" id="PF07735"/>
    </source>
</evidence>
<feature type="domain" description="Sdz-33 F-box" evidence="1">
    <location>
        <begin position="216"/>
        <end position="271"/>
    </location>
</feature>
<dbReference type="Pfam" id="PF07735">
    <property type="entry name" value="FBA_2"/>
    <property type="match status" value="1"/>
</dbReference>
<dbReference type="InParanoid" id="G0NHV5"/>
<dbReference type="AlphaFoldDB" id="G0NHV5"/>
<dbReference type="Proteomes" id="UP000008068">
    <property type="component" value="Unassembled WGS sequence"/>
</dbReference>
<reference evidence="3" key="1">
    <citation type="submission" date="2011-07" db="EMBL/GenBank/DDBJ databases">
        <authorList>
            <consortium name="Caenorhabditis brenneri Sequencing and Analysis Consortium"/>
            <person name="Wilson R.K."/>
        </authorList>
    </citation>
    <scope>NUCLEOTIDE SEQUENCE [LARGE SCALE GENOMIC DNA]</scope>
    <source>
        <strain evidence="3">PB2801</strain>
    </source>
</reference>
<name>G0NHV5_CAEBE</name>
<gene>
    <name evidence="2" type="ORF">CAEBREN_25148</name>
</gene>
<dbReference type="InterPro" id="IPR012885">
    <property type="entry name" value="F-box_Sdz-33"/>
</dbReference>
<evidence type="ECO:0000313" key="2">
    <source>
        <dbReference type="EMBL" id="EGT31479.1"/>
    </source>
</evidence>
<dbReference type="EMBL" id="GL379886">
    <property type="protein sequence ID" value="EGT31479.1"/>
    <property type="molecule type" value="Genomic_DNA"/>
</dbReference>
<dbReference type="HOGENOM" id="CLU_839989_0_0_1"/>
<organism evidence="3">
    <name type="scientific">Caenorhabditis brenneri</name>
    <name type="common">Nematode worm</name>
    <dbReference type="NCBI Taxonomy" id="135651"/>
    <lineage>
        <taxon>Eukaryota</taxon>
        <taxon>Metazoa</taxon>
        <taxon>Ecdysozoa</taxon>
        <taxon>Nematoda</taxon>
        <taxon>Chromadorea</taxon>
        <taxon>Rhabditida</taxon>
        <taxon>Rhabditina</taxon>
        <taxon>Rhabditomorpha</taxon>
        <taxon>Rhabditoidea</taxon>
        <taxon>Rhabditidae</taxon>
        <taxon>Peloderinae</taxon>
        <taxon>Caenorhabditis</taxon>
    </lineage>
</organism>